<dbReference type="STRING" id="1246995.AFR_18255"/>
<dbReference type="NCBIfam" id="TIGR00254">
    <property type="entry name" value="GGDEF"/>
    <property type="match status" value="1"/>
</dbReference>
<protein>
    <submittedName>
        <fullName evidence="2">Cellulose synthesis regulatory protein</fullName>
    </submittedName>
</protein>
<dbReference type="SUPFAM" id="SSF55073">
    <property type="entry name" value="Nucleotide cyclase"/>
    <property type="match status" value="1"/>
</dbReference>
<feature type="domain" description="GGDEF" evidence="1">
    <location>
        <begin position="387"/>
        <end position="515"/>
    </location>
</feature>
<dbReference type="InterPro" id="IPR050469">
    <property type="entry name" value="Diguanylate_Cyclase"/>
</dbReference>
<dbReference type="SMART" id="SM00267">
    <property type="entry name" value="GGDEF"/>
    <property type="match status" value="1"/>
</dbReference>
<dbReference type="KEGG" id="afs:AFR_18255"/>
<dbReference type="GO" id="GO:0052621">
    <property type="term" value="F:diguanylate cyclase activity"/>
    <property type="evidence" value="ECO:0007669"/>
    <property type="project" value="TreeGrafter"/>
</dbReference>
<dbReference type="PATRIC" id="fig|1246995.3.peg.3705"/>
<dbReference type="Gene3D" id="3.30.70.270">
    <property type="match status" value="1"/>
</dbReference>
<proteinExistence type="predicted"/>
<gene>
    <name evidence="2" type="ORF">AFR_18255</name>
</gene>
<evidence type="ECO:0000313" key="2">
    <source>
        <dbReference type="EMBL" id="AGZ41929.1"/>
    </source>
</evidence>
<dbReference type="Proteomes" id="UP000017746">
    <property type="component" value="Chromosome"/>
</dbReference>
<dbReference type="InterPro" id="IPR011990">
    <property type="entry name" value="TPR-like_helical_dom_sf"/>
</dbReference>
<dbReference type="InterPro" id="IPR000160">
    <property type="entry name" value="GGDEF_dom"/>
</dbReference>
<evidence type="ECO:0000313" key="3">
    <source>
        <dbReference type="Proteomes" id="UP000017746"/>
    </source>
</evidence>
<reference evidence="2 3" key="1">
    <citation type="journal article" date="2014" name="J. Biotechnol.">
        <title>Complete genome sequence of the actinobacterium Actinoplanes friuliensis HAG 010964, producer of the lipopeptide antibiotic friulimycin.</title>
        <authorList>
            <person name="Ruckert C."/>
            <person name="Szczepanowski R."/>
            <person name="Albersmeier A."/>
            <person name="Goesmann A."/>
            <person name="Fischer N."/>
            <person name="Steinkamper A."/>
            <person name="Puhler A."/>
            <person name="Biener R."/>
            <person name="Schwartz D."/>
            <person name="Kalinowski J."/>
        </authorList>
    </citation>
    <scope>NUCLEOTIDE SEQUENCE [LARGE SCALE GENOMIC DNA]</scope>
    <source>
        <strain evidence="2 3">DSM 7358</strain>
    </source>
</reference>
<keyword evidence="3" id="KW-1185">Reference proteome</keyword>
<dbReference type="Gene3D" id="1.25.40.10">
    <property type="entry name" value="Tetratricopeptide repeat domain"/>
    <property type="match status" value="1"/>
</dbReference>
<dbReference type="PROSITE" id="PS50887">
    <property type="entry name" value="GGDEF"/>
    <property type="match status" value="1"/>
</dbReference>
<evidence type="ECO:0000259" key="1">
    <source>
        <dbReference type="PROSITE" id="PS50887"/>
    </source>
</evidence>
<dbReference type="CDD" id="cd01949">
    <property type="entry name" value="GGDEF"/>
    <property type="match status" value="1"/>
</dbReference>
<dbReference type="InterPro" id="IPR043128">
    <property type="entry name" value="Rev_trsase/Diguanyl_cyclase"/>
</dbReference>
<name>U5VYG3_9ACTN</name>
<dbReference type="eggNOG" id="COG3706">
    <property type="taxonomic scope" value="Bacteria"/>
</dbReference>
<accession>U5VYG3</accession>
<dbReference type="EMBL" id="CP006272">
    <property type="protein sequence ID" value="AGZ41929.1"/>
    <property type="molecule type" value="Genomic_DNA"/>
</dbReference>
<dbReference type="InterPro" id="IPR029787">
    <property type="entry name" value="Nucleotide_cyclase"/>
</dbReference>
<dbReference type="PANTHER" id="PTHR45138">
    <property type="entry name" value="REGULATORY COMPONENTS OF SENSORY TRANSDUCTION SYSTEM"/>
    <property type="match status" value="1"/>
</dbReference>
<dbReference type="PANTHER" id="PTHR45138:SF9">
    <property type="entry name" value="DIGUANYLATE CYCLASE DGCM-RELATED"/>
    <property type="match status" value="1"/>
</dbReference>
<dbReference type="SUPFAM" id="SSF48452">
    <property type="entry name" value="TPR-like"/>
    <property type="match status" value="2"/>
</dbReference>
<dbReference type="Pfam" id="PF00990">
    <property type="entry name" value="GGDEF"/>
    <property type="match status" value="1"/>
</dbReference>
<dbReference type="AlphaFoldDB" id="U5VYG3"/>
<dbReference type="OrthoDB" id="23692at2"/>
<organism evidence="2 3">
    <name type="scientific">Actinoplanes friuliensis DSM 7358</name>
    <dbReference type="NCBI Taxonomy" id="1246995"/>
    <lineage>
        <taxon>Bacteria</taxon>
        <taxon>Bacillati</taxon>
        <taxon>Actinomycetota</taxon>
        <taxon>Actinomycetes</taxon>
        <taxon>Micromonosporales</taxon>
        <taxon>Micromonosporaceae</taxon>
        <taxon>Actinoplanes</taxon>
    </lineage>
</organism>
<dbReference type="eggNOG" id="COG0457">
    <property type="taxonomic scope" value="Bacteria"/>
</dbReference>
<dbReference type="HOGENOM" id="CLU_528576_0_0_11"/>
<sequence length="515" mass="56615">MPDTRLPVPVEPYGVFVALAREVHDRTMNGHHDEALVLADRAEAIAAILGDERAQLMIRQGRMYALLALGRLSEALVIGQTLAEDRQLVGPRASQAKALADLAELLIKLGRIDEGLHWLARATTALDLAPHDSLRYFSAICSVGDAAQAAELYELADDCARLAADALAVDELFRAAGRLQHAEMLLEWALRLEQVGRATEARLRLDRSVALMREHLKAHPDAPLATAMLALGLARTGRPDDAIVLIRRMLLPLRAAGQTHEVRLLHLAYGSALRALGDRAGAHREFTAAQELAGQTGQRLIIGYELADLAGERAPSEATRTMKATLREQVGHLWRQRLDRRLMLQQARRRAELELDRERAEGVAASDALTGLGNRRTFDRRLGELHGGTSLILIDVDKFKGINDAYSHGVGDGVLRGVAEVLRAHCREGEVAVRFGGDEFALFLLADLPAARRIAERIRRVVVRRDWDELVPGLRVTLSMGLAAYSEGMTGSELFDRADTQLYAAKRQGRNRLAA</sequence>
<dbReference type="RefSeq" id="WP_023362302.1">
    <property type="nucleotide sequence ID" value="NC_022657.1"/>
</dbReference>